<evidence type="ECO:0000256" key="1">
    <source>
        <dbReference type="ARBA" id="ARBA00022786"/>
    </source>
</evidence>
<dbReference type="Pfam" id="PF00632">
    <property type="entry name" value="HECT"/>
    <property type="match status" value="1"/>
</dbReference>
<dbReference type="Gene3D" id="3.30.2410.10">
    <property type="entry name" value="Hect, E3 ligase catalytic domain"/>
    <property type="match status" value="1"/>
</dbReference>
<accession>A0A6S7H1R1</accession>
<proteinExistence type="predicted"/>
<dbReference type="GO" id="GO:0016874">
    <property type="term" value="F:ligase activity"/>
    <property type="evidence" value="ECO:0007669"/>
    <property type="project" value="UniProtKB-KW"/>
</dbReference>
<keyword evidence="2" id="KW-0436">Ligase</keyword>
<organism evidence="2 3">
    <name type="scientific">Paramuricea clavata</name>
    <name type="common">Red gorgonian</name>
    <name type="synonym">Violescent sea-whip</name>
    <dbReference type="NCBI Taxonomy" id="317549"/>
    <lineage>
        <taxon>Eukaryota</taxon>
        <taxon>Metazoa</taxon>
        <taxon>Cnidaria</taxon>
        <taxon>Anthozoa</taxon>
        <taxon>Octocorallia</taxon>
        <taxon>Malacalcyonacea</taxon>
        <taxon>Plexauridae</taxon>
        <taxon>Paramuricea</taxon>
    </lineage>
</organism>
<dbReference type="AlphaFoldDB" id="A0A6S7H1R1"/>
<dbReference type="SUPFAM" id="SSF56204">
    <property type="entry name" value="Hect, E3 ligase catalytic domain"/>
    <property type="match status" value="1"/>
</dbReference>
<keyword evidence="1" id="KW-0833">Ubl conjugation pathway</keyword>
<evidence type="ECO:0000313" key="3">
    <source>
        <dbReference type="Proteomes" id="UP001152795"/>
    </source>
</evidence>
<dbReference type="EMBL" id="CACRXK020002902">
    <property type="protein sequence ID" value="CAB3996592.1"/>
    <property type="molecule type" value="Genomic_DNA"/>
</dbReference>
<dbReference type="Proteomes" id="UP001152795">
    <property type="component" value="Unassembled WGS sequence"/>
</dbReference>
<sequence>MPVFVPGASTLELNTETFKGLLFFEEVEVKVKNMFLKYIDTEAEKLPDLLMFCTGTNQIPPLGFHEPSKITVMQLEPMCGQLSNANTCPQELELPSCHSEYETFRESMNCALVNQSTGFGII</sequence>
<dbReference type="GO" id="GO:0004842">
    <property type="term" value="F:ubiquitin-protein transferase activity"/>
    <property type="evidence" value="ECO:0007669"/>
    <property type="project" value="InterPro"/>
</dbReference>
<name>A0A6S7H1R1_PARCT</name>
<evidence type="ECO:0000313" key="2">
    <source>
        <dbReference type="EMBL" id="CAB3996592.1"/>
    </source>
</evidence>
<reference evidence="2" key="1">
    <citation type="submission" date="2020-04" db="EMBL/GenBank/DDBJ databases">
        <authorList>
            <person name="Alioto T."/>
            <person name="Alioto T."/>
            <person name="Gomez Garrido J."/>
        </authorList>
    </citation>
    <scope>NUCLEOTIDE SEQUENCE</scope>
    <source>
        <strain evidence="2">A484AB</strain>
    </source>
</reference>
<protein>
    <submittedName>
        <fullName evidence="2">G2 M phase-specific E3 ubiquitin- ligase-like</fullName>
    </submittedName>
</protein>
<dbReference type="PROSITE" id="PS50237">
    <property type="entry name" value="HECT"/>
    <property type="match status" value="1"/>
</dbReference>
<keyword evidence="3" id="KW-1185">Reference proteome</keyword>
<gene>
    <name evidence="2" type="ORF">PACLA_8A013701</name>
</gene>
<dbReference type="InterPro" id="IPR035983">
    <property type="entry name" value="Hect_E3_ubiquitin_ligase"/>
</dbReference>
<dbReference type="InterPro" id="IPR000569">
    <property type="entry name" value="HECT_dom"/>
</dbReference>
<dbReference type="OrthoDB" id="2384350at2759"/>
<comment type="caution">
    <text evidence="2">The sequence shown here is derived from an EMBL/GenBank/DDBJ whole genome shotgun (WGS) entry which is preliminary data.</text>
</comment>